<keyword evidence="6" id="KW-0508">mRNA splicing</keyword>
<keyword evidence="12" id="KW-1185">Reference proteome</keyword>
<feature type="region of interest" description="Disordered" evidence="9">
    <location>
        <begin position="37"/>
        <end position="73"/>
    </location>
</feature>
<dbReference type="Proteomes" id="UP000807504">
    <property type="component" value="Unassembled WGS sequence"/>
</dbReference>
<feature type="compositionally biased region" description="Basic and acidic residues" evidence="9">
    <location>
        <begin position="112"/>
        <end position="121"/>
    </location>
</feature>
<keyword evidence="7" id="KW-0539">Nucleus</keyword>
<gene>
    <name evidence="11" type="ORF">HNY73_013597</name>
</gene>
<feature type="compositionally biased region" description="Polar residues" evidence="9">
    <location>
        <begin position="99"/>
        <end position="108"/>
    </location>
</feature>
<comment type="subcellular location">
    <subcellularLocation>
        <location evidence="1">Nucleus</location>
    </subcellularLocation>
</comment>
<evidence type="ECO:0000256" key="1">
    <source>
        <dbReference type="ARBA" id="ARBA00004123"/>
    </source>
</evidence>
<evidence type="ECO:0000259" key="10">
    <source>
        <dbReference type="Pfam" id="PF04696"/>
    </source>
</evidence>
<dbReference type="InterPro" id="IPR006786">
    <property type="entry name" value="Pinin_SDK_MemA"/>
</dbReference>
<proteinExistence type="inferred from homology"/>
<name>A0A8T0EYP5_ARGBR</name>
<evidence type="ECO:0000256" key="7">
    <source>
        <dbReference type="ARBA" id="ARBA00023242"/>
    </source>
</evidence>
<feature type="compositionally biased region" description="Acidic residues" evidence="9">
    <location>
        <begin position="306"/>
        <end position="327"/>
    </location>
</feature>
<evidence type="ECO:0000313" key="11">
    <source>
        <dbReference type="EMBL" id="KAF8783436.1"/>
    </source>
</evidence>
<feature type="domain" description="Pinin/SDK/MemA protein" evidence="10">
    <location>
        <begin position="129"/>
        <end position="252"/>
    </location>
</feature>
<evidence type="ECO:0000256" key="8">
    <source>
        <dbReference type="SAM" id="Coils"/>
    </source>
</evidence>
<dbReference type="GO" id="GO:0006397">
    <property type="term" value="P:mRNA processing"/>
    <property type="evidence" value="ECO:0007669"/>
    <property type="project" value="UniProtKB-KW"/>
</dbReference>
<dbReference type="Pfam" id="PF04696">
    <property type="entry name" value="Pinin_SDK_memA"/>
    <property type="match status" value="1"/>
</dbReference>
<feature type="coiled-coil region" evidence="8">
    <location>
        <begin position="10"/>
        <end position="37"/>
    </location>
</feature>
<dbReference type="InterPro" id="IPR039853">
    <property type="entry name" value="Pinin"/>
</dbReference>
<evidence type="ECO:0000256" key="9">
    <source>
        <dbReference type="SAM" id="MobiDB-lite"/>
    </source>
</evidence>
<evidence type="ECO:0000256" key="6">
    <source>
        <dbReference type="ARBA" id="ARBA00023187"/>
    </source>
</evidence>
<feature type="region of interest" description="Disordered" evidence="9">
    <location>
        <begin position="231"/>
        <end position="250"/>
    </location>
</feature>
<evidence type="ECO:0000256" key="5">
    <source>
        <dbReference type="ARBA" id="ARBA00023163"/>
    </source>
</evidence>
<reference evidence="11" key="1">
    <citation type="journal article" date="2020" name="bioRxiv">
        <title>Chromosome-level reference genome of the European wasp spider Argiope bruennichi: a resource for studies on range expansion and evolutionary adaptation.</title>
        <authorList>
            <person name="Sheffer M.M."/>
            <person name="Hoppe A."/>
            <person name="Krehenwinkel H."/>
            <person name="Uhl G."/>
            <person name="Kuss A.W."/>
            <person name="Jensen L."/>
            <person name="Jensen C."/>
            <person name="Gillespie R.G."/>
            <person name="Hoff K.J."/>
            <person name="Prost S."/>
        </authorList>
    </citation>
    <scope>NUCLEOTIDE SEQUENCE</scope>
</reference>
<keyword evidence="3" id="KW-0507">mRNA processing</keyword>
<dbReference type="EMBL" id="JABXBU010001863">
    <property type="protein sequence ID" value="KAF8783436.1"/>
    <property type="molecule type" value="Genomic_DNA"/>
</dbReference>
<keyword evidence="8" id="KW-0175">Coiled coil</keyword>
<comment type="similarity">
    <text evidence="2">Belongs to the pinin family.</text>
</comment>
<evidence type="ECO:0000256" key="3">
    <source>
        <dbReference type="ARBA" id="ARBA00022664"/>
    </source>
</evidence>
<feature type="coiled-coil region" evidence="8">
    <location>
        <begin position="155"/>
        <end position="211"/>
    </location>
</feature>
<accession>A0A8T0EYP5</accession>
<evidence type="ECO:0000256" key="2">
    <source>
        <dbReference type="ARBA" id="ARBA00010386"/>
    </source>
</evidence>
<reference evidence="11" key="2">
    <citation type="submission" date="2020-06" db="EMBL/GenBank/DDBJ databases">
        <authorList>
            <person name="Sheffer M."/>
        </authorList>
    </citation>
    <scope>NUCLEOTIDE SEQUENCE</scope>
</reference>
<sequence>MDEVEQNVSYQSLLEKFERTKKELGDAEETIKRLTGRNPDLFANTPGNLNKWKNLPGLPPSRPFPKRKRPLFPIGKVKEDEELIQPEEEVLMKMKTPTKKPSLQSTVVATPKDAKSRKDTIQEQNANSKVKARNRRMLGMILGTLQKFQHEAKKRKEQDLKRAEIEQKVEAAAAEEKERIKKEKEELFQTRREKQIQLRCLEKKLEIAELHEIWEKNQRDMLNFIKTKTKPHLFYGPSKHSPESEKRLEETRTEILESIQQHKEKMEKELQEVEEWYKKDHFPSDKENIGPLENNETVDNSLPEGEPTEDQLAENNVETEDLVENEEDRTNEKDLEKHITDQEFEPIYD</sequence>
<feature type="compositionally biased region" description="Basic and acidic residues" evidence="9">
    <location>
        <begin position="279"/>
        <end position="288"/>
    </location>
</feature>
<dbReference type="PANTHER" id="PTHR12707">
    <property type="entry name" value="PINN"/>
    <property type="match status" value="1"/>
</dbReference>
<protein>
    <submittedName>
        <fullName evidence="11">Pinin like protein</fullName>
    </submittedName>
</protein>
<dbReference type="GO" id="GO:0008380">
    <property type="term" value="P:RNA splicing"/>
    <property type="evidence" value="ECO:0007669"/>
    <property type="project" value="UniProtKB-KW"/>
</dbReference>
<comment type="caution">
    <text evidence="11">The sequence shown here is derived from an EMBL/GenBank/DDBJ whole genome shotgun (WGS) entry which is preliminary data.</text>
</comment>
<dbReference type="PANTHER" id="PTHR12707:SF0">
    <property type="entry name" value="PININ"/>
    <property type="match status" value="1"/>
</dbReference>
<feature type="region of interest" description="Disordered" evidence="9">
    <location>
        <begin position="279"/>
        <end position="349"/>
    </location>
</feature>
<feature type="compositionally biased region" description="Basic and acidic residues" evidence="9">
    <location>
        <begin position="328"/>
        <end position="341"/>
    </location>
</feature>
<keyword evidence="4" id="KW-0805">Transcription regulation</keyword>
<evidence type="ECO:0000313" key="12">
    <source>
        <dbReference type="Proteomes" id="UP000807504"/>
    </source>
</evidence>
<evidence type="ECO:0000256" key="4">
    <source>
        <dbReference type="ARBA" id="ARBA00023015"/>
    </source>
</evidence>
<feature type="region of interest" description="Disordered" evidence="9">
    <location>
        <begin position="94"/>
        <end position="134"/>
    </location>
</feature>
<keyword evidence="5" id="KW-0804">Transcription</keyword>
<dbReference type="AlphaFoldDB" id="A0A8T0EYP5"/>
<feature type="compositionally biased region" description="Basic and acidic residues" evidence="9">
    <location>
        <begin position="240"/>
        <end position="250"/>
    </location>
</feature>
<dbReference type="GO" id="GO:0071013">
    <property type="term" value="C:catalytic step 2 spliceosome"/>
    <property type="evidence" value="ECO:0007669"/>
    <property type="project" value="TreeGrafter"/>
</dbReference>
<organism evidence="11 12">
    <name type="scientific">Argiope bruennichi</name>
    <name type="common">Wasp spider</name>
    <name type="synonym">Aranea bruennichi</name>
    <dbReference type="NCBI Taxonomy" id="94029"/>
    <lineage>
        <taxon>Eukaryota</taxon>
        <taxon>Metazoa</taxon>
        <taxon>Ecdysozoa</taxon>
        <taxon>Arthropoda</taxon>
        <taxon>Chelicerata</taxon>
        <taxon>Arachnida</taxon>
        <taxon>Araneae</taxon>
        <taxon>Araneomorphae</taxon>
        <taxon>Entelegynae</taxon>
        <taxon>Araneoidea</taxon>
        <taxon>Araneidae</taxon>
        <taxon>Argiope</taxon>
    </lineage>
</organism>